<dbReference type="PROSITE" id="PS51257">
    <property type="entry name" value="PROKAR_LIPOPROTEIN"/>
    <property type="match status" value="1"/>
</dbReference>
<sequence length="206" mass="22760">MFNLGRLPRLSRLLPLMRAVVLPLLVLAACSHTPSPDYPLLRYTYLTPLRLNVASIEIDDSWVPDDPADVSRLSPESPEDALKQMAHDRLIASGTSGRAVYKIEDAGIRREGPWLYGHLAVKLSLSDADGQHTGFAEASVARNVGVPEEGGDVALRQTLYDMTKAMMDNMNVEFEYQVRHSLHDWLQETSPGSSAVPSPVEQQPLN</sequence>
<reference evidence="2" key="1">
    <citation type="journal article" date="2020" name="mSystems">
        <title>Genome- and Community-Level Interaction Insights into Carbon Utilization and Element Cycling Functions of Hydrothermarchaeota in Hydrothermal Sediment.</title>
        <authorList>
            <person name="Zhou Z."/>
            <person name="Liu Y."/>
            <person name="Xu W."/>
            <person name="Pan J."/>
            <person name="Luo Z.H."/>
            <person name="Li M."/>
        </authorList>
    </citation>
    <scope>NUCLEOTIDE SEQUENCE</scope>
    <source>
        <strain evidence="2">SpSt-997</strain>
    </source>
</reference>
<protein>
    <recommendedName>
        <fullName evidence="3">Lipoprotein</fullName>
    </recommendedName>
</protein>
<gene>
    <name evidence="2" type="ORF">ENY07_11535</name>
</gene>
<dbReference type="EMBL" id="DTQM01000221">
    <property type="protein sequence ID" value="HGC43833.1"/>
    <property type="molecule type" value="Genomic_DNA"/>
</dbReference>
<dbReference type="AlphaFoldDB" id="A0A8J4HCI8"/>
<keyword evidence="1" id="KW-0732">Signal</keyword>
<name>A0A8J4HCI8_9PROT</name>
<evidence type="ECO:0000313" key="2">
    <source>
        <dbReference type="EMBL" id="HGC43833.1"/>
    </source>
</evidence>
<evidence type="ECO:0000256" key="1">
    <source>
        <dbReference type="SAM" id="SignalP"/>
    </source>
</evidence>
<organism evidence="2">
    <name type="scientific">Acidicaldus sp</name>
    <dbReference type="NCBI Taxonomy" id="1872105"/>
    <lineage>
        <taxon>Bacteria</taxon>
        <taxon>Pseudomonadati</taxon>
        <taxon>Pseudomonadota</taxon>
        <taxon>Alphaproteobacteria</taxon>
        <taxon>Acetobacterales</taxon>
        <taxon>Acetobacteraceae</taxon>
        <taxon>Acidicaldus</taxon>
    </lineage>
</organism>
<evidence type="ECO:0008006" key="3">
    <source>
        <dbReference type="Google" id="ProtNLM"/>
    </source>
</evidence>
<accession>A0A8J4HCI8</accession>
<feature type="chain" id="PRO_5035211916" description="Lipoprotein" evidence="1">
    <location>
        <begin position="29"/>
        <end position="206"/>
    </location>
</feature>
<comment type="caution">
    <text evidence="2">The sequence shown here is derived from an EMBL/GenBank/DDBJ whole genome shotgun (WGS) entry which is preliminary data.</text>
</comment>
<feature type="signal peptide" evidence="1">
    <location>
        <begin position="1"/>
        <end position="28"/>
    </location>
</feature>
<proteinExistence type="predicted"/>